<evidence type="ECO:0000313" key="3">
    <source>
        <dbReference type="Proteomes" id="UP000275267"/>
    </source>
</evidence>
<evidence type="ECO:0000313" key="2">
    <source>
        <dbReference type="EMBL" id="RLM84740.1"/>
    </source>
</evidence>
<reference evidence="3" key="1">
    <citation type="journal article" date="2019" name="Nat. Commun.">
        <title>The genome of broomcorn millet.</title>
        <authorList>
            <person name="Zou C."/>
            <person name="Miki D."/>
            <person name="Li D."/>
            <person name="Tang Q."/>
            <person name="Xiao L."/>
            <person name="Rajput S."/>
            <person name="Deng P."/>
            <person name="Jia W."/>
            <person name="Huang R."/>
            <person name="Zhang M."/>
            <person name="Sun Y."/>
            <person name="Hu J."/>
            <person name="Fu X."/>
            <person name="Schnable P.S."/>
            <person name="Li F."/>
            <person name="Zhang H."/>
            <person name="Feng B."/>
            <person name="Zhu X."/>
            <person name="Liu R."/>
            <person name="Schnable J.C."/>
            <person name="Zhu J.-K."/>
            <person name="Zhang H."/>
        </authorList>
    </citation>
    <scope>NUCLEOTIDE SEQUENCE [LARGE SCALE GENOMIC DNA]</scope>
</reference>
<organism evidence="2 3">
    <name type="scientific">Panicum miliaceum</name>
    <name type="common">Proso millet</name>
    <name type="synonym">Broomcorn millet</name>
    <dbReference type="NCBI Taxonomy" id="4540"/>
    <lineage>
        <taxon>Eukaryota</taxon>
        <taxon>Viridiplantae</taxon>
        <taxon>Streptophyta</taxon>
        <taxon>Embryophyta</taxon>
        <taxon>Tracheophyta</taxon>
        <taxon>Spermatophyta</taxon>
        <taxon>Magnoliopsida</taxon>
        <taxon>Liliopsida</taxon>
        <taxon>Poales</taxon>
        <taxon>Poaceae</taxon>
        <taxon>PACMAD clade</taxon>
        <taxon>Panicoideae</taxon>
        <taxon>Panicodae</taxon>
        <taxon>Paniceae</taxon>
        <taxon>Panicinae</taxon>
        <taxon>Panicum</taxon>
        <taxon>Panicum sect. Panicum</taxon>
    </lineage>
</organism>
<comment type="caution">
    <text evidence="2">The sequence shown here is derived from an EMBL/GenBank/DDBJ whole genome shotgun (WGS) entry which is preliminary data.</text>
</comment>
<feature type="region of interest" description="Disordered" evidence="1">
    <location>
        <begin position="193"/>
        <end position="215"/>
    </location>
</feature>
<dbReference type="OrthoDB" id="696234at2759"/>
<sequence>MRATTTTVPRRREEEEATAAAKEEGVLVRAAARGGELSMGRPSVEAAAMAGADWARYHCVDDEEEEPPEHLRAFEAFLETVVPPDMVLAFGREEAARGERRRRCRREDVQEKLKLWAKAVAREARHCGALRSQHRQAAASPRLTAHAREPVILARPPGEPAASSLARGGREEGGAQTLPGQARVVGELGIHPNALLAPSPRSGRLGEPCQSNQPLPKQDIKCIYGV</sequence>
<proteinExistence type="predicted"/>
<feature type="region of interest" description="Disordered" evidence="1">
    <location>
        <begin position="155"/>
        <end position="176"/>
    </location>
</feature>
<keyword evidence="3" id="KW-1185">Reference proteome</keyword>
<gene>
    <name evidence="2" type="ORF">C2845_PM04G14270</name>
</gene>
<dbReference type="EMBL" id="PQIB02000011">
    <property type="protein sequence ID" value="RLM84740.1"/>
    <property type="molecule type" value="Genomic_DNA"/>
</dbReference>
<dbReference type="Proteomes" id="UP000275267">
    <property type="component" value="Unassembled WGS sequence"/>
</dbReference>
<evidence type="ECO:0000256" key="1">
    <source>
        <dbReference type="SAM" id="MobiDB-lite"/>
    </source>
</evidence>
<feature type="region of interest" description="Disordered" evidence="1">
    <location>
        <begin position="1"/>
        <end position="22"/>
    </location>
</feature>
<name>A0A3L6QLS5_PANMI</name>
<accession>A0A3L6QLS5</accession>
<dbReference type="AlphaFoldDB" id="A0A3L6QLS5"/>
<protein>
    <submittedName>
        <fullName evidence="2">Uncharacterized protein</fullName>
    </submittedName>
</protein>